<gene>
    <name evidence="1" type="ORF">METZ01_LOCUS452367</name>
</gene>
<proteinExistence type="predicted"/>
<sequence>MTYVRMSIAVPSVGKAVEAIQLMHEINNQIAYTNDCINTFVIQPQDEAGEIIRVAVFRDYDSYENERYVESIGLFSDEMTRCFVKDHEEKAFYS</sequence>
<name>A0A382ZVS3_9ZZZZ</name>
<protein>
    <recommendedName>
        <fullName evidence="2">ABM domain-containing protein</fullName>
    </recommendedName>
</protein>
<reference evidence="1" key="1">
    <citation type="submission" date="2018-05" db="EMBL/GenBank/DDBJ databases">
        <authorList>
            <person name="Lanie J.A."/>
            <person name="Ng W.-L."/>
            <person name="Kazmierczak K.M."/>
            <person name="Andrzejewski T.M."/>
            <person name="Davidsen T.M."/>
            <person name="Wayne K.J."/>
            <person name="Tettelin H."/>
            <person name="Glass J.I."/>
            <person name="Rusch D."/>
            <person name="Podicherti R."/>
            <person name="Tsui H.-C.T."/>
            <person name="Winkler M.E."/>
        </authorList>
    </citation>
    <scope>NUCLEOTIDE SEQUENCE</scope>
</reference>
<accession>A0A382ZVS3</accession>
<evidence type="ECO:0000313" key="1">
    <source>
        <dbReference type="EMBL" id="SVD99513.1"/>
    </source>
</evidence>
<dbReference type="AlphaFoldDB" id="A0A382ZVS3"/>
<organism evidence="1">
    <name type="scientific">marine metagenome</name>
    <dbReference type="NCBI Taxonomy" id="408172"/>
    <lineage>
        <taxon>unclassified sequences</taxon>
        <taxon>metagenomes</taxon>
        <taxon>ecological metagenomes</taxon>
    </lineage>
</organism>
<evidence type="ECO:0008006" key="2">
    <source>
        <dbReference type="Google" id="ProtNLM"/>
    </source>
</evidence>
<dbReference type="EMBL" id="UINC01187013">
    <property type="protein sequence ID" value="SVD99513.1"/>
    <property type="molecule type" value="Genomic_DNA"/>
</dbReference>